<dbReference type="EMBL" id="KK915662">
    <property type="protein sequence ID" value="KDP21379.1"/>
    <property type="molecule type" value="Genomic_DNA"/>
</dbReference>
<dbReference type="Pfam" id="PF21743">
    <property type="entry name" value="PTM_DIR17_Tudor"/>
    <property type="match status" value="1"/>
</dbReference>
<organism evidence="3 4">
    <name type="scientific">Jatropha curcas</name>
    <name type="common">Barbados nut</name>
    <dbReference type="NCBI Taxonomy" id="180498"/>
    <lineage>
        <taxon>Eukaryota</taxon>
        <taxon>Viridiplantae</taxon>
        <taxon>Streptophyta</taxon>
        <taxon>Embryophyta</taxon>
        <taxon>Tracheophyta</taxon>
        <taxon>Spermatophyta</taxon>
        <taxon>Magnoliopsida</taxon>
        <taxon>eudicotyledons</taxon>
        <taxon>Gunneridae</taxon>
        <taxon>Pentapetalae</taxon>
        <taxon>rosids</taxon>
        <taxon>fabids</taxon>
        <taxon>Malpighiales</taxon>
        <taxon>Euphorbiaceae</taxon>
        <taxon>Crotonoideae</taxon>
        <taxon>Jatropheae</taxon>
        <taxon>Jatropha</taxon>
    </lineage>
</organism>
<reference evidence="3 4" key="1">
    <citation type="journal article" date="2014" name="PLoS ONE">
        <title>Global Analysis of Gene Expression Profiles in Physic Nut (Jatropha curcas L.) Seedlings Exposed to Salt Stress.</title>
        <authorList>
            <person name="Zhang L."/>
            <person name="Zhang C."/>
            <person name="Wu P."/>
            <person name="Chen Y."/>
            <person name="Li M."/>
            <person name="Jiang H."/>
            <person name="Wu G."/>
        </authorList>
    </citation>
    <scope>NUCLEOTIDE SEQUENCE [LARGE SCALE GENOMIC DNA]</scope>
    <source>
        <strain evidence="4">cv. GZQX0401</strain>
        <tissue evidence="3">Young leaves</tissue>
    </source>
</reference>
<evidence type="ECO:0000313" key="3">
    <source>
        <dbReference type="EMBL" id="KDP21379.1"/>
    </source>
</evidence>
<evidence type="ECO:0000313" key="4">
    <source>
        <dbReference type="Proteomes" id="UP000027138"/>
    </source>
</evidence>
<protein>
    <recommendedName>
        <fullName evidence="2">PTM/DIR17-like Tudor domain-containing protein</fullName>
    </recommendedName>
</protein>
<dbReference type="InterPro" id="IPR047365">
    <property type="entry name" value="Tudor_AtPTM-like"/>
</dbReference>
<feature type="compositionally biased region" description="Polar residues" evidence="1">
    <location>
        <begin position="103"/>
        <end position="115"/>
    </location>
</feature>
<gene>
    <name evidence="3" type="ORF">JCGZ_21850</name>
</gene>
<proteinExistence type="predicted"/>
<dbReference type="AlphaFoldDB" id="A0A067JPB4"/>
<feature type="region of interest" description="Disordered" evidence="1">
    <location>
        <begin position="100"/>
        <end position="131"/>
    </location>
</feature>
<name>A0A067JPB4_JATCU</name>
<sequence>MEEQKPSGVVDTMYVVMKEDSKYQRNWVFDGRSKIGAAVAKTFNGRTYMGHVINYQAAKFRVLYENSCFENITRAELEEIEIPPHMVKAYYVERVAAKREQTSMENGPSGSGSQEPKTKKPKKNKNPTNFVALYNEKKRDAYYWY</sequence>
<accession>A0A067JPB4</accession>
<evidence type="ECO:0000259" key="2">
    <source>
        <dbReference type="Pfam" id="PF21743"/>
    </source>
</evidence>
<evidence type="ECO:0000256" key="1">
    <source>
        <dbReference type="SAM" id="MobiDB-lite"/>
    </source>
</evidence>
<dbReference type="Proteomes" id="UP000027138">
    <property type="component" value="Unassembled WGS sequence"/>
</dbReference>
<feature type="domain" description="PTM/DIR17-like Tudor" evidence="2">
    <location>
        <begin position="36"/>
        <end position="80"/>
    </location>
</feature>
<keyword evidence="4" id="KW-1185">Reference proteome</keyword>